<comment type="caution">
    <text evidence="2">The sequence shown here is derived from an EMBL/GenBank/DDBJ whole genome shotgun (WGS) entry which is preliminary data.</text>
</comment>
<organism evidence="2 3">
    <name type="scientific">Phomopsis amygdali</name>
    <name type="common">Fusicoccum amygdali</name>
    <dbReference type="NCBI Taxonomy" id="1214568"/>
    <lineage>
        <taxon>Eukaryota</taxon>
        <taxon>Fungi</taxon>
        <taxon>Dikarya</taxon>
        <taxon>Ascomycota</taxon>
        <taxon>Pezizomycotina</taxon>
        <taxon>Sordariomycetes</taxon>
        <taxon>Sordariomycetidae</taxon>
        <taxon>Diaporthales</taxon>
        <taxon>Diaporthaceae</taxon>
        <taxon>Diaporthe</taxon>
    </lineage>
</organism>
<evidence type="ECO:0000256" key="1">
    <source>
        <dbReference type="SAM" id="Phobius"/>
    </source>
</evidence>
<reference evidence="2" key="1">
    <citation type="submission" date="2023-06" db="EMBL/GenBank/DDBJ databases">
        <authorList>
            <person name="Noh H."/>
        </authorList>
    </citation>
    <scope>NUCLEOTIDE SEQUENCE</scope>
    <source>
        <strain evidence="2">DUCC20226</strain>
    </source>
</reference>
<evidence type="ECO:0000313" key="2">
    <source>
        <dbReference type="EMBL" id="KAK2601353.1"/>
    </source>
</evidence>
<keyword evidence="3" id="KW-1185">Reference proteome</keyword>
<keyword evidence="1" id="KW-0812">Transmembrane</keyword>
<feature type="transmembrane region" description="Helical" evidence="1">
    <location>
        <begin position="27"/>
        <end position="47"/>
    </location>
</feature>
<name>A0AAD9S944_PHOAM</name>
<accession>A0AAD9S944</accession>
<protein>
    <submittedName>
        <fullName evidence="2">Uncharacterized protein</fullName>
    </submittedName>
</protein>
<keyword evidence="1" id="KW-1133">Transmembrane helix</keyword>
<dbReference type="Proteomes" id="UP001265746">
    <property type="component" value="Unassembled WGS sequence"/>
</dbReference>
<sequence length="223" mass="24804">MDTESSLHTALHTLAAALTDFQTAHPALAMIVILIYITGVLFGSVVLCSSLGDLRGVSWLPSIFLTDGVLICCCPLAVVLPILLWPLVIIGNILLFCLRWFLAAPTFCGIRREAFIKPYKICARTLRRWGRERRVKKQRRGLLPVANGARAIPRTGYGAISVGRPQLDREPCGCPRSHGTRSSRQARLQPEIESDVEAIMRYARQQHFQSDVESVRSAPPPYQ</sequence>
<keyword evidence="1" id="KW-0472">Membrane</keyword>
<feature type="transmembrane region" description="Helical" evidence="1">
    <location>
        <begin position="84"/>
        <end position="102"/>
    </location>
</feature>
<gene>
    <name evidence="2" type="ORF">N8I77_010808</name>
</gene>
<evidence type="ECO:0000313" key="3">
    <source>
        <dbReference type="Proteomes" id="UP001265746"/>
    </source>
</evidence>
<feature type="transmembrane region" description="Helical" evidence="1">
    <location>
        <begin position="59"/>
        <end position="78"/>
    </location>
</feature>
<dbReference type="EMBL" id="JAUJFL010000006">
    <property type="protein sequence ID" value="KAK2601353.1"/>
    <property type="molecule type" value="Genomic_DNA"/>
</dbReference>
<dbReference type="AlphaFoldDB" id="A0AAD9S944"/>
<proteinExistence type="predicted"/>